<dbReference type="Proteomes" id="UP000226171">
    <property type="component" value="Segment"/>
</dbReference>
<keyword evidence="2" id="KW-1185">Reference proteome</keyword>
<gene>
    <name evidence="1" type="ORF">Sd1_gp65</name>
</gene>
<name>A0A291AYQ3_9CAUD</name>
<sequence length="74" mass="8158">MNAIIINNEIKYDKDALSLADMGYEIGEKVHLSVCQLSGEMYLTVKQDLVIDGIVAVYAGEEICVSDDEVEMMA</sequence>
<organism evidence="1 2">
    <name type="scientific">Shigella phage Sd1</name>
    <dbReference type="NCBI Taxonomy" id="2024313"/>
    <lineage>
        <taxon>Viruses</taxon>
        <taxon>Duplodnaviria</taxon>
        <taxon>Heunggongvirae</taxon>
        <taxon>Uroviricota</taxon>
        <taxon>Caudoviricetes</taxon>
        <taxon>Drexlerviridae</taxon>
        <taxon>Rogunavirinae</taxon>
        <taxon>Wilsonroadvirus</taxon>
        <taxon>Wilsonroadvirus Sd1</taxon>
    </lineage>
</organism>
<accession>A0A291AYQ3</accession>
<reference evidence="1 2" key="1">
    <citation type="submission" date="2017-05" db="EMBL/GenBank/DDBJ databases">
        <title>The isolation and characterization of 16 novel Shigella-infecting phages from the environment.</title>
        <authorList>
            <person name="Doore S.M."/>
            <person name="Schrad J.R."/>
            <person name="Dover J.A."/>
            <person name="Parent K.N."/>
        </authorList>
    </citation>
    <scope>NUCLEOTIDE SEQUENCE [LARGE SCALE GENOMIC DNA]</scope>
</reference>
<evidence type="ECO:0000313" key="1">
    <source>
        <dbReference type="EMBL" id="ATE86131.1"/>
    </source>
</evidence>
<protein>
    <submittedName>
        <fullName evidence="1">Uncharacterized protein</fullName>
    </submittedName>
</protein>
<dbReference type="EMBL" id="MF158042">
    <property type="protein sequence ID" value="ATE86131.1"/>
    <property type="molecule type" value="Genomic_DNA"/>
</dbReference>
<evidence type="ECO:0000313" key="2">
    <source>
        <dbReference type="Proteomes" id="UP000226171"/>
    </source>
</evidence>
<proteinExistence type="predicted"/>